<organism evidence="2 3">
    <name type="scientific">Streptomyces lonarensis</name>
    <dbReference type="NCBI Taxonomy" id="700599"/>
    <lineage>
        <taxon>Bacteria</taxon>
        <taxon>Bacillati</taxon>
        <taxon>Actinomycetota</taxon>
        <taxon>Actinomycetes</taxon>
        <taxon>Kitasatosporales</taxon>
        <taxon>Streptomycetaceae</taxon>
        <taxon>Streptomyces</taxon>
    </lineage>
</organism>
<feature type="non-terminal residue" evidence="2">
    <location>
        <position position="1"/>
    </location>
</feature>
<dbReference type="EMBL" id="JAAVJD010000479">
    <property type="protein sequence ID" value="NJQ08857.1"/>
    <property type="molecule type" value="Genomic_DNA"/>
</dbReference>
<comment type="caution">
    <text evidence="2">The sequence shown here is derived from an EMBL/GenBank/DDBJ whole genome shotgun (WGS) entry which is preliminary data.</text>
</comment>
<feature type="region of interest" description="Disordered" evidence="1">
    <location>
        <begin position="33"/>
        <end position="53"/>
    </location>
</feature>
<accession>A0A7X6D636</accession>
<dbReference type="AlphaFoldDB" id="A0A7X6D636"/>
<sequence>TRPGERGATLRGRVTEATEAAVATLGFRPALVTEGPVDSETPCRVPTAGVPGR</sequence>
<protein>
    <submittedName>
        <fullName evidence="2">Uncharacterized protein</fullName>
    </submittedName>
</protein>
<dbReference type="Proteomes" id="UP000578686">
    <property type="component" value="Unassembled WGS sequence"/>
</dbReference>
<keyword evidence="3" id="KW-1185">Reference proteome</keyword>
<evidence type="ECO:0000313" key="2">
    <source>
        <dbReference type="EMBL" id="NJQ08857.1"/>
    </source>
</evidence>
<evidence type="ECO:0000313" key="3">
    <source>
        <dbReference type="Proteomes" id="UP000578686"/>
    </source>
</evidence>
<gene>
    <name evidence="2" type="ORF">HCN56_25640</name>
</gene>
<reference evidence="2 3" key="1">
    <citation type="submission" date="2020-03" db="EMBL/GenBank/DDBJ databases">
        <title>Draft genome of Streptomyces sp. ventii, isolated from the Axial Seamount in the Pacific Ocean, and resequencing of the two type strains Streptomyces lonarensis strain NCL 716 and Streptomyces bohaiensis strain 11A07.</title>
        <authorList>
            <person name="Loughran R.M."/>
            <person name="Pfannmuller K.M."/>
            <person name="Wasson B.J."/>
            <person name="Deadmond M.C."/>
            <person name="Paddock B.E."/>
            <person name="Koyack M.J."/>
            <person name="Gallegos D.A."/>
            <person name="Mitchell E.A."/>
            <person name="Ushijima B."/>
            <person name="Saw J.H."/>
            <person name="Mcphail K.L."/>
            <person name="Videau P."/>
        </authorList>
    </citation>
    <scope>NUCLEOTIDE SEQUENCE [LARGE SCALE GENOMIC DNA]</scope>
    <source>
        <strain evidence="2 3">NCL716</strain>
    </source>
</reference>
<evidence type="ECO:0000256" key="1">
    <source>
        <dbReference type="SAM" id="MobiDB-lite"/>
    </source>
</evidence>
<name>A0A7X6D636_9ACTN</name>
<proteinExistence type="predicted"/>